<feature type="domain" description="HEPN" evidence="1">
    <location>
        <begin position="63"/>
        <end position="151"/>
    </location>
</feature>
<accession>A0A4S8QBS4</accession>
<protein>
    <submittedName>
        <fullName evidence="2">HEPN domain-containing protein</fullName>
    </submittedName>
</protein>
<evidence type="ECO:0000313" key="3">
    <source>
        <dbReference type="Proteomes" id="UP000308760"/>
    </source>
</evidence>
<gene>
    <name evidence="2" type="ORF">FAB82_08665</name>
</gene>
<organism evidence="2 3">
    <name type="scientific">Glycomyces buryatensis</name>
    <dbReference type="NCBI Taxonomy" id="2570927"/>
    <lineage>
        <taxon>Bacteria</taxon>
        <taxon>Bacillati</taxon>
        <taxon>Actinomycetota</taxon>
        <taxon>Actinomycetes</taxon>
        <taxon>Glycomycetales</taxon>
        <taxon>Glycomycetaceae</taxon>
        <taxon>Glycomyces</taxon>
    </lineage>
</organism>
<evidence type="ECO:0000313" key="2">
    <source>
        <dbReference type="EMBL" id="THV41993.1"/>
    </source>
</evidence>
<dbReference type="Gene3D" id="1.20.120.330">
    <property type="entry name" value="Nucleotidyltransferases domain 2"/>
    <property type="match status" value="1"/>
</dbReference>
<keyword evidence="3" id="KW-1185">Reference proteome</keyword>
<proteinExistence type="predicted"/>
<dbReference type="Proteomes" id="UP000308760">
    <property type="component" value="Unassembled WGS sequence"/>
</dbReference>
<dbReference type="AlphaFoldDB" id="A0A4S8QBS4"/>
<comment type="caution">
    <text evidence="2">The sequence shown here is derived from an EMBL/GenBank/DDBJ whole genome shotgun (WGS) entry which is preliminary data.</text>
</comment>
<name>A0A4S8QBS4_9ACTN</name>
<sequence>MMPSIGAGTSGGTPNIEDVLARITQADKKTLEMFAEGVSLQTRSSRVISDLKHQVCADRIRFSASFLVSANKAFNSRPGQDRSAISRYYYSMYHAARAVVYFNHGGDDHEKHSVLPGKLPDDFPRSSYWQNELKDARLNRNSADYDPYPESRSHWHPLATALGVTAPAFLQIATQYLKQKGCSHV</sequence>
<dbReference type="InterPro" id="IPR007842">
    <property type="entry name" value="HEPN_dom"/>
</dbReference>
<evidence type="ECO:0000259" key="1">
    <source>
        <dbReference type="Pfam" id="PF05168"/>
    </source>
</evidence>
<reference evidence="2 3" key="2">
    <citation type="submission" date="2019-05" db="EMBL/GenBank/DDBJ databases">
        <title>Glycomyces buryatensis sp. nov.</title>
        <authorList>
            <person name="Nikitina E."/>
        </authorList>
    </citation>
    <scope>NUCLEOTIDE SEQUENCE [LARGE SCALE GENOMIC DNA]</scope>
    <source>
        <strain evidence="2 3">18</strain>
    </source>
</reference>
<reference evidence="3" key="1">
    <citation type="submission" date="2019-04" db="EMBL/GenBank/DDBJ databases">
        <title>Nocardioides xinjiangensis sp. nov.</title>
        <authorList>
            <person name="Liu S."/>
        </authorList>
    </citation>
    <scope>NUCLEOTIDE SEQUENCE [LARGE SCALE GENOMIC DNA]</scope>
    <source>
        <strain evidence="3">18</strain>
    </source>
</reference>
<dbReference type="EMBL" id="STGY01000032">
    <property type="protein sequence ID" value="THV41993.1"/>
    <property type="molecule type" value="Genomic_DNA"/>
</dbReference>
<dbReference type="Pfam" id="PF05168">
    <property type="entry name" value="HEPN"/>
    <property type="match status" value="1"/>
</dbReference>
<dbReference type="OrthoDB" id="9204570at2"/>